<dbReference type="InterPro" id="IPR036412">
    <property type="entry name" value="HAD-like_sf"/>
</dbReference>
<dbReference type="InterPro" id="IPR023214">
    <property type="entry name" value="HAD_sf"/>
</dbReference>
<dbReference type="EMBL" id="JBFRYA010000022">
    <property type="protein sequence ID" value="MEX1670821.1"/>
    <property type="molecule type" value="Genomic_DNA"/>
</dbReference>
<proteinExistence type="predicted"/>
<dbReference type="Proteomes" id="UP001557485">
    <property type="component" value="Unassembled WGS sequence"/>
</dbReference>
<name>A0ABV3UA98_9GAMM</name>
<dbReference type="RefSeq" id="WP_368383118.1">
    <property type="nucleotide sequence ID" value="NZ_JBFRYA010000022.1"/>
</dbReference>
<gene>
    <name evidence="1" type="ORF">AB4876_18040</name>
</gene>
<dbReference type="Gene3D" id="3.40.50.1000">
    <property type="entry name" value="HAD superfamily/HAD-like"/>
    <property type="match status" value="1"/>
</dbReference>
<evidence type="ECO:0000313" key="2">
    <source>
        <dbReference type="Proteomes" id="UP001557485"/>
    </source>
</evidence>
<dbReference type="InterPro" id="IPR041492">
    <property type="entry name" value="HAD_2"/>
</dbReference>
<dbReference type="SUPFAM" id="SSF56784">
    <property type="entry name" value="HAD-like"/>
    <property type="match status" value="1"/>
</dbReference>
<evidence type="ECO:0000313" key="1">
    <source>
        <dbReference type="EMBL" id="MEX1670821.1"/>
    </source>
</evidence>
<organism evidence="1 2">
    <name type="scientific">Zhongshania guokunii</name>
    <dbReference type="NCBI Taxonomy" id="641783"/>
    <lineage>
        <taxon>Bacteria</taxon>
        <taxon>Pseudomonadati</taxon>
        <taxon>Pseudomonadota</taxon>
        <taxon>Gammaproteobacteria</taxon>
        <taxon>Cellvibrionales</taxon>
        <taxon>Spongiibacteraceae</taxon>
        <taxon>Zhongshania</taxon>
    </lineage>
</organism>
<reference evidence="1 2" key="1">
    <citation type="journal article" date="2011" name="Int. J. Syst. Evol. Microbiol.">
        <title>Zhongshania antarctica gen. nov., sp. nov. and Zhongshania guokunii sp. nov., gammaproteobacteria respectively isolated from coastal attached (fast) ice and surface seawater of the Antarctic.</title>
        <authorList>
            <person name="Li H.J."/>
            <person name="Zhang X.Y."/>
            <person name="Chen C.X."/>
            <person name="Zhang Y.J."/>
            <person name="Gao Z.M."/>
            <person name="Yu Y."/>
            <person name="Chen X.L."/>
            <person name="Chen B."/>
            <person name="Zhang Y.Z."/>
        </authorList>
    </citation>
    <scope>NUCLEOTIDE SEQUENCE [LARGE SCALE GENOMIC DNA]</scope>
    <source>
        <strain evidence="1 2">ZS6-22T</strain>
    </source>
</reference>
<dbReference type="Gene3D" id="1.10.150.240">
    <property type="entry name" value="Putative phosphatase, domain 2"/>
    <property type="match status" value="1"/>
</dbReference>
<sequence>MLIIFDWDGTILDSSDKIVACMQAGAREFGVEERAAEDIRNIIGLELSMLILPLHESETDRHLIGLSG</sequence>
<accession>A0ABV3UA98</accession>
<dbReference type="InterPro" id="IPR023198">
    <property type="entry name" value="PGP-like_dom2"/>
</dbReference>
<keyword evidence="2" id="KW-1185">Reference proteome</keyword>
<protein>
    <submittedName>
        <fullName evidence="1">HAD hydrolase-like protein</fullName>
    </submittedName>
</protein>
<comment type="caution">
    <text evidence="1">The sequence shown here is derived from an EMBL/GenBank/DDBJ whole genome shotgun (WGS) entry which is preliminary data.</text>
</comment>
<dbReference type="Pfam" id="PF13419">
    <property type="entry name" value="HAD_2"/>
    <property type="match status" value="1"/>
</dbReference>